<dbReference type="OrthoDB" id="3790834at2759"/>
<feature type="transmembrane region" description="Helical" evidence="1">
    <location>
        <begin position="12"/>
        <end position="30"/>
    </location>
</feature>
<keyword evidence="3" id="KW-1185">Reference proteome</keyword>
<name>A0A8K0RIX8_9PLEO</name>
<keyword evidence="1" id="KW-1133">Transmembrane helix</keyword>
<dbReference type="AlphaFoldDB" id="A0A8K0RIX8"/>
<evidence type="ECO:0000313" key="3">
    <source>
        <dbReference type="Proteomes" id="UP000813461"/>
    </source>
</evidence>
<organism evidence="2 3">
    <name type="scientific">Paraphoma chrysanthemicola</name>
    <dbReference type="NCBI Taxonomy" id="798071"/>
    <lineage>
        <taxon>Eukaryota</taxon>
        <taxon>Fungi</taxon>
        <taxon>Dikarya</taxon>
        <taxon>Ascomycota</taxon>
        <taxon>Pezizomycotina</taxon>
        <taxon>Dothideomycetes</taxon>
        <taxon>Pleosporomycetidae</taxon>
        <taxon>Pleosporales</taxon>
        <taxon>Pleosporineae</taxon>
        <taxon>Phaeosphaeriaceae</taxon>
        <taxon>Paraphoma</taxon>
    </lineage>
</organism>
<gene>
    <name evidence="2" type="ORF">FB567DRAFT_9700</name>
</gene>
<keyword evidence="1" id="KW-0472">Membrane</keyword>
<dbReference type="EMBL" id="JAGMVJ010000001">
    <property type="protein sequence ID" value="KAH7094677.1"/>
    <property type="molecule type" value="Genomic_DNA"/>
</dbReference>
<evidence type="ECO:0000313" key="2">
    <source>
        <dbReference type="EMBL" id="KAH7094677.1"/>
    </source>
</evidence>
<protein>
    <submittedName>
        <fullName evidence="2">Uncharacterized protein</fullName>
    </submittedName>
</protein>
<dbReference type="Proteomes" id="UP000813461">
    <property type="component" value="Unassembled WGS sequence"/>
</dbReference>
<keyword evidence="1" id="KW-0812">Transmembrane</keyword>
<accession>A0A8K0RIX8</accession>
<proteinExistence type="predicted"/>
<reference evidence="2" key="1">
    <citation type="journal article" date="2021" name="Nat. Commun.">
        <title>Genetic determinants of endophytism in the Arabidopsis root mycobiome.</title>
        <authorList>
            <person name="Mesny F."/>
            <person name="Miyauchi S."/>
            <person name="Thiergart T."/>
            <person name="Pickel B."/>
            <person name="Atanasova L."/>
            <person name="Karlsson M."/>
            <person name="Huettel B."/>
            <person name="Barry K.W."/>
            <person name="Haridas S."/>
            <person name="Chen C."/>
            <person name="Bauer D."/>
            <person name="Andreopoulos W."/>
            <person name="Pangilinan J."/>
            <person name="LaButti K."/>
            <person name="Riley R."/>
            <person name="Lipzen A."/>
            <person name="Clum A."/>
            <person name="Drula E."/>
            <person name="Henrissat B."/>
            <person name="Kohler A."/>
            <person name="Grigoriev I.V."/>
            <person name="Martin F.M."/>
            <person name="Hacquard S."/>
        </authorList>
    </citation>
    <scope>NUCLEOTIDE SEQUENCE</scope>
    <source>
        <strain evidence="2">MPI-SDFR-AT-0120</strain>
    </source>
</reference>
<evidence type="ECO:0000256" key="1">
    <source>
        <dbReference type="SAM" id="Phobius"/>
    </source>
</evidence>
<sequence>MPDNNDTVNTALVICFGILTIIVTIAGFHVRDSVFCSCFRGLFVAWSRNNEIDIEARAGVLGEEEYQDNTVFELQPRVSLPLYYEPHLNEEYSSE</sequence>
<comment type="caution">
    <text evidence="2">The sequence shown here is derived from an EMBL/GenBank/DDBJ whole genome shotgun (WGS) entry which is preliminary data.</text>
</comment>